<dbReference type="AlphaFoldDB" id="A0A6P8BFD4"/>
<proteinExistence type="predicted"/>
<keyword evidence="1" id="KW-1185">Reference proteome</keyword>
<reference evidence="2" key="1">
    <citation type="journal article" date="2019" name="Mol. Biol. Evol.">
        <title>Blast fungal genomes show frequent chromosomal changes, gene gains and losses, and effector gene turnover.</title>
        <authorList>
            <person name="Gomez Luciano L.B."/>
            <person name="Jason Tsai I."/>
            <person name="Chuma I."/>
            <person name="Tosa Y."/>
            <person name="Chen Y.H."/>
            <person name="Li J.Y."/>
            <person name="Li M.Y."/>
            <person name="Jade Lu M.Y."/>
            <person name="Nakayashiki H."/>
            <person name="Li W.H."/>
        </authorList>
    </citation>
    <scope>NUCLEOTIDE SEQUENCE</scope>
    <source>
        <strain evidence="2">NI907</strain>
    </source>
</reference>
<reference evidence="2" key="3">
    <citation type="submission" date="2025-08" db="UniProtKB">
        <authorList>
            <consortium name="RefSeq"/>
        </authorList>
    </citation>
    <scope>IDENTIFICATION</scope>
    <source>
        <strain evidence="2">NI907</strain>
    </source>
</reference>
<gene>
    <name evidence="2" type="ORF">PgNI_03951</name>
</gene>
<evidence type="ECO:0000313" key="1">
    <source>
        <dbReference type="Proteomes" id="UP000515153"/>
    </source>
</evidence>
<dbReference type="RefSeq" id="XP_030985784.1">
    <property type="nucleotide sequence ID" value="XM_031124003.1"/>
</dbReference>
<dbReference type="Proteomes" id="UP000515153">
    <property type="component" value="Unplaced"/>
</dbReference>
<dbReference type="KEGG" id="pgri:PgNI_03951"/>
<sequence>MFHPLERIPRPSADPAMLITSDCVLQLIRDNLACNLACLAKPRQTESKKLPCARHGSPIIILG</sequence>
<name>A0A6P8BFD4_PYRGI</name>
<reference evidence="2" key="2">
    <citation type="submission" date="2019-10" db="EMBL/GenBank/DDBJ databases">
        <authorList>
            <consortium name="NCBI Genome Project"/>
        </authorList>
    </citation>
    <scope>NUCLEOTIDE SEQUENCE</scope>
    <source>
        <strain evidence="2">NI907</strain>
    </source>
</reference>
<protein>
    <submittedName>
        <fullName evidence="2">Uncharacterized protein</fullName>
    </submittedName>
</protein>
<accession>A0A6P8BFD4</accession>
<dbReference type="GeneID" id="41958912"/>
<organism evidence="1 2">
    <name type="scientific">Pyricularia grisea</name>
    <name type="common">Crabgrass-specific blast fungus</name>
    <name type="synonym">Magnaporthe grisea</name>
    <dbReference type="NCBI Taxonomy" id="148305"/>
    <lineage>
        <taxon>Eukaryota</taxon>
        <taxon>Fungi</taxon>
        <taxon>Dikarya</taxon>
        <taxon>Ascomycota</taxon>
        <taxon>Pezizomycotina</taxon>
        <taxon>Sordariomycetes</taxon>
        <taxon>Sordariomycetidae</taxon>
        <taxon>Magnaporthales</taxon>
        <taxon>Pyriculariaceae</taxon>
        <taxon>Pyricularia</taxon>
    </lineage>
</organism>
<evidence type="ECO:0000313" key="2">
    <source>
        <dbReference type="RefSeq" id="XP_030985784.1"/>
    </source>
</evidence>